<dbReference type="AlphaFoldDB" id="A0A8H7E7Z2"/>
<sequence>MGPARSRSSGGKEGGGRETETETETETGTGTGTGTETVRERTEKGVLAEGSRSKEGLWAIWTLEAKVAVAVVVAVARL</sequence>
<evidence type="ECO:0000313" key="2">
    <source>
        <dbReference type="EMBL" id="KAF7513774.1"/>
    </source>
</evidence>
<dbReference type="Proteomes" id="UP000606974">
    <property type="component" value="Unassembled WGS sequence"/>
</dbReference>
<reference evidence="2" key="1">
    <citation type="submission" date="2020-02" db="EMBL/GenBank/DDBJ databases">
        <authorList>
            <person name="Palmer J.M."/>
        </authorList>
    </citation>
    <scope>NUCLEOTIDE SEQUENCE</scope>
    <source>
        <strain evidence="2">EPUS1.4</strain>
        <tissue evidence="2">Thallus</tissue>
    </source>
</reference>
<dbReference type="EMBL" id="JAACFV010000004">
    <property type="protein sequence ID" value="KAF7513774.1"/>
    <property type="molecule type" value="Genomic_DNA"/>
</dbReference>
<comment type="caution">
    <text evidence="2">The sequence shown here is derived from an EMBL/GenBank/DDBJ whole genome shotgun (WGS) entry which is preliminary data.</text>
</comment>
<gene>
    <name evidence="2" type="ORF">GJ744_007825</name>
</gene>
<evidence type="ECO:0000313" key="3">
    <source>
        <dbReference type="Proteomes" id="UP000606974"/>
    </source>
</evidence>
<evidence type="ECO:0000256" key="1">
    <source>
        <dbReference type="SAM" id="MobiDB-lite"/>
    </source>
</evidence>
<proteinExistence type="predicted"/>
<feature type="region of interest" description="Disordered" evidence="1">
    <location>
        <begin position="1"/>
        <end position="51"/>
    </location>
</feature>
<accession>A0A8H7E7Z2</accession>
<keyword evidence="3" id="KW-1185">Reference proteome</keyword>
<feature type="compositionally biased region" description="Basic and acidic residues" evidence="1">
    <location>
        <begin position="37"/>
        <end position="51"/>
    </location>
</feature>
<protein>
    <submittedName>
        <fullName evidence="2">Uncharacterized protein</fullName>
    </submittedName>
</protein>
<organism evidence="2 3">
    <name type="scientific">Endocarpon pusillum</name>
    <dbReference type="NCBI Taxonomy" id="364733"/>
    <lineage>
        <taxon>Eukaryota</taxon>
        <taxon>Fungi</taxon>
        <taxon>Dikarya</taxon>
        <taxon>Ascomycota</taxon>
        <taxon>Pezizomycotina</taxon>
        <taxon>Eurotiomycetes</taxon>
        <taxon>Chaetothyriomycetidae</taxon>
        <taxon>Verrucariales</taxon>
        <taxon>Verrucariaceae</taxon>
        <taxon>Endocarpon</taxon>
    </lineage>
</organism>
<name>A0A8H7E7Z2_9EURO</name>